<evidence type="ECO:0000259" key="1">
    <source>
        <dbReference type="Pfam" id="PF13847"/>
    </source>
</evidence>
<dbReference type="EMBL" id="JAXAVV010000021">
    <property type="protein sequence ID" value="MDX8054403.1"/>
    <property type="molecule type" value="Genomic_DNA"/>
</dbReference>
<evidence type="ECO:0000313" key="3">
    <source>
        <dbReference type="Proteomes" id="UP001271792"/>
    </source>
</evidence>
<accession>A0ABU4U230</accession>
<keyword evidence="2" id="KW-0489">Methyltransferase</keyword>
<comment type="caution">
    <text evidence="2">The sequence shown here is derived from an EMBL/GenBank/DDBJ whole genome shotgun (WGS) entry which is preliminary data.</text>
</comment>
<name>A0ABU4U230_9PSEU</name>
<sequence length="272" mass="28756">MTSQTDAVGGKYDQFAQAGTTEALGGNIHAGYWDAGAEHVPMAAATDRLTDLVAERLALQPGHRVLDVGCGNGFPAVRIAETHDVHVTGITVSQQEVARAAGLAAESEAQDRLSFRLADAAGLPDDLGTFDAVFAIESLLHLSDQAAALTRLRRFVRPGGRLVVADLCQREPFTGAGEAVLTGMIRTLEIAGINSEQQHRANLEQAGWDLLELLDIGENVRPSYEQAAAAFRRIADSAPPFAAADIITAAELMAAFGENPSSGYVLITAQRP</sequence>
<dbReference type="GO" id="GO:0032259">
    <property type="term" value="P:methylation"/>
    <property type="evidence" value="ECO:0007669"/>
    <property type="project" value="UniProtKB-KW"/>
</dbReference>
<dbReference type="Proteomes" id="UP001271792">
    <property type="component" value="Unassembled WGS sequence"/>
</dbReference>
<organism evidence="2 3">
    <name type="scientific">Lentzea kristufekii</name>
    <dbReference type="NCBI Taxonomy" id="3095430"/>
    <lineage>
        <taxon>Bacteria</taxon>
        <taxon>Bacillati</taxon>
        <taxon>Actinomycetota</taxon>
        <taxon>Actinomycetes</taxon>
        <taxon>Pseudonocardiales</taxon>
        <taxon>Pseudonocardiaceae</taxon>
        <taxon>Lentzea</taxon>
    </lineage>
</organism>
<dbReference type="Gene3D" id="3.40.50.150">
    <property type="entry name" value="Vaccinia Virus protein VP39"/>
    <property type="match status" value="1"/>
</dbReference>
<reference evidence="2 3" key="1">
    <citation type="submission" date="2023-11" db="EMBL/GenBank/DDBJ databases">
        <title>Lentzea sokolovensis, sp. nov., Lentzea kristufkii, sp. nov., and Lentzea miocenensis, sp. nov., rare actinobacteria from Sokolov Coal Basin, Miocene lacustrine sediment, Czech Republic.</title>
        <authorList>
            <person name="Lara A."/>
            <person name="Kotroba L."/>
            <person name="Nouioui I."/>
            <person name="Neumann-Schaal M."/>
            <person name="Mast Y."/>
            <person name="Chronakova A."/>
        </authorList>
    </citation>
    <scope>NUCLEOTIDE SEQUENCE [LARGE SCALE GENOMIC DNA]</scope>
    <source>
        <strain evidence="2 3">BCCO 10_0798</strain>
    </source>
</reference>
<dbReference type="CDD" id="cd02440">
    <property type="entry name" value="AdoMet_MTases"/>
    <property type="match status" value="1"/>
</dbReference>
<keyword evidence="3" id="KW-1185">Reference proteome</keyword>
<keyword evidence="2" id="KW-0808">Transferase</keyword>
<dbReference type="PANTHER" id="PTHR44068">
    <property type="entry name" value="ZGC:194242"/>
    <property type="match status" value="1"/>
</dbReference>
<gene>
    <name evidence="2" type="ORF">SK571_33965</name>
</gene>
<evidence type="ECO:0000313" key="2">
    <source>
        <dbReference type="EMBL" id="MDX8054403.1"/>
    </source>
</evidence>
<protein>
    <submittedName>
        <fullName evidence="2">Methyltransferase domain-containing protein</fullName>
    </submittedName>
</protein>
<dbReference type="Pfam" id="PF13847">
    <property type="entry name" value="Methyltransf_31"/>
    <property type="match status" value="1"/>
</dbReference>
<proteinExistence type="predicted"/>
<dbReference type="InterPro" id="IPR050447">
    <property type="entry name" value="Erg6_SMT_methyltransf"/>
</dbReference>
<reference evidence="2 3" key="2">
    <citation type="submission" date="2023-11" db="EMBL/GenBank/DDBJ databases">
        <authorList>
            <person name="Lara A.C."/>
            <person name="Chronakova A."/>
        </authorList>
    </citation>
    <scope>NUCLEOTIDE SEQUENCE [LARGE SCALE GENOMIC DNA]</scope>
    <source>
        <strain evidence="2 3">BCCO 10_0798</strain>
    </source>
</reference>
<dbReference type="InterPro" id="IPR029063">
    <property type="entry name" value="SAM-dependent_MTases_sf"/>
</dbReference>
<dbReference type="InterPro" id="IPR025714">
    <property type="entry name" value="Methyltranfer_dom"/>
</dbReference>
<dbReference type="SUPFAM" id="SSF53335">
    <property type="entry name" value="S-adenosyl-L-methionine-dependent methyltransferases"/>
    <property type="match status" value="1"/>
</dbReference>
<dbReference type="GO" id="GO:0008168">
    <property type="term" value="F:methyltransferase activity"/>
    <property type="evidence" value="ECO:0007669"/>
    <property type="project" value="UniProtKB-KW"/>
</dbReference>
<dbReference type="RefSeq" id="WP_319988200.1">
    <property type="nucleotide sequence ID" value="NZ_JAXAVV010000021.1"/>
</dbReference>
<dbReference type="PANTHER" id="PTHR44068:SF11">
    <property type="entry name" value="GERANYL DIPHOSPHATE 2-C-METHYLTRANSFERASE"/>
    <property type="match status" value="1"/>
</dbReference>
<feature type="domain" description="Methyltransferase" evidence="1">
    <location>
        <begin position="61"/>
        <end position="171"/>
    </location>
</feature>